<keyword evidence="5 6" id="KW-0349">Heme</keyword>
<keyword evidence="6" id="KW-0560">Oxidoreductase</keyword>
<evidence type="ECO:0000256" key="2">
    <source>
        <dbReference type="ARBA" id="ARBA00010617"/>
    </source>
</evidence>
<dbReference type="GO" id="GO:0020037">
    <property type="term" value="F:heme binding"/>
    <property type="evidence" value="ECO:0007669"/>
    <property type="project" value="InterPro"/>
</dbReference>
<dbReference type="InterPro" id="IPR002401">
    <property type="entry name" value="Cyt_P450_E_grp-I"/>
</dbReference>
<evidence type="ECO:0000256" key="3">
    <source>
        <dbReference type="ARBA" id="ARBA00022723"/>
    </source>
</evidence>
<comment type="cofactor">
    <cofactor evidence="1 5">
        <name>heme</name>
        <dbReference type="ChEBI" id="CHEBI:30413"/>
    </cofactor>
</comment>
<evidence type="ECO:0000313" key="10">
    <source>
        <dbReference type="Proteomes" id="UP001166286"/>
    </source>
</evidence>
<gene>
    <name evidence="9" type="ORF">JMJ35_002525</name>
</gene>
<dbReference type="AlphaFoldDB" id="A0AA39R6R5"/>
<dbReference type="EMBL" id="JAFEKC020000004">
    <property type="protein sequence ID" value="KAK0515146.1"/>
    <property type="molecule type" value="Genomic_DNA"/>
</dbReference>
<feature type="chain" id="PRO_5041362589" description="Cytochrome P450" evidence="8">
    <location>
        <begin position="18"/>
        <end position="650"/>
    </location>
</feature>
<dbReference type="GO" id="GO:0005506">
    <property type="term" value="F:iron ion binding"/>
    <property type="evidence" value="ECO:0007669"/>
    <property type="project" value="InterPro"/>
</dbReference>
<organism evidence="9 10">
    <name type="scientific">Cladonia borealis</name>
    <dbReference type="NCBI Taxonomy" id="184061"/>
    <lineage>
        <taxon>Eukaryota</taxon>
        <taxon>Fungi</taxon>
        <taxon>Dikarya</taxon>
        <taxon>Ascomycota</taxon>
        <taxon>Pezizomycotina</taxon>
        <taxon>Lecanoromycetes</taxon>
        <taxon>OSLEUM clade</taxon>
        <taxon>Lecanoromycetidae</taxon>
        <taxon>Lecanorales</taxon>
        <taxon>Lecanorineae</taxon>
        <taxon>Cladoniaceae</taxon>
        <taxon>Cladonia</taxon>
    </lineage>
</organism>
<dbReference type="Gene3D" id="1.10.630.10">
    <property type="entry name" value="Cytochrome P450"/>
    <property type="match status" value="1"/>
</dbReference>
<dbReference type="InterPro" id="IPR001128">
    <property type="entry name" value="Cyt_P450"/>
</dbReference>
<feature type="compositionally biased region" description="Basic and acidic residues" evidence="7">
    <location>
        <begin position="226"/>
        <end position="237"/>
    </location>
</feature>
<keyword evidence="10" id="KW-1185">Reference proteome</keyword>
<evidence type="ECO:0000313" key="9">
    <source>
        <dbReference type="EMBL" id="KAK0515146.1"/>
    </source>
</evidence>
<dbReference type="PANTHER" id="PTHR24305:SF166">
    <property type="entry name" value="CYTOCHROME P450 12A4, MITOCHONDRIAL-RELATED"/>
    <property type="match status" value="1"/>
</dbReference>
<evidence type="ECO:0008006" key="11">
    <source>
        <dbReference type="Google" id="ProtNLM"/>
    </source>
</evidence>
<feature type="compositionally biased region" description="Polar residues" evidence="7">
    <location>
        <begin position="509"/>
        <end position="528"/>
    </location>
</feature>
<keyword evidence="4 5" id="KW-0408">Iron</keyword>
<dbReference type="Proteomes" id="UP001166286">
    <property type="component" value="Unassembled WGS sequence"/>
</dbReference>
<protein>
    <recommendedName>
        <fullName evidence="11">Cytochrome P450</fullName>
    </recommendedName>
</protein>
<evidence type="ECO:0000256" key="4">
    <source>
        <dbReference type="ARBA" id="ARBA00023004"/>
    </source>
</evidence>
<comment type="similarity">
    <text evidence="2 6">Belongs to the cytochrome P450 family.</text>
</comment>
<dbReference type="PRINTS" id="PR00463">
    <property type="entry name" value="EP450I"/>
</dbReference>
<evidence type="ECO:0000256" key="7">
    <source>
        <dbReference type="SAM" id="MobiDB-lite"/>
    </source>
</evidence>
<feature type="binding site" description="axial binding residue" evidence="5">
    <location>
        <position position="560"/>
    </location>
    <ligand>
        <name>heme</name>
        <dbReference type="ChEBI" id="CHEBI:30413"/>
    </ligand>
    <ligandPart>
        <name>Fe</name>
        <dbReference type="ChEBI" id="CHEBI:18248"/>
    </ligandPart>
</feature>
<feature type="compositionally biased region" description="Polar residues" evidence="7">
    <location>
        <begin position="464"/>
        <end position="474"/>
    </location>
</feature>
<dbReference type="InterPro" id="IPR050121">
    <property type="entry name" value="Cytochrome_P450_monoxygenase"/>
</dbReference>
<sequence>MPSTVALALLALTALWALKIFRQSTRNLAAAKASGIKYTWAPFLLYNNAYMLACIVIVPIVRCLPKSWTEPWFDMTLVDWEWARRYEPFKRFGSDTFMVVTPERNVIFTADADVISQLTTRRNDFPKPLELYESLRLYGNNVVTSEGQLWRHHRKITSPPFSEKNNHLVFAETLAQCQDMVDSWMDGEEESSKTIHTIADDAMRLSLHVISRGGFGVPLKWPTKTKATENGHVKGEEGNTSSASVSKGHTMSYADALGSLLHSLFPLIIVPKFLLRNLPFQWAKTTYTSYDEWGDYMKEILQAKKSAVLTGTEGDNLDLMIAMIKGAGNTAESASKGEASRQTLSDDEILGNAFIFILAGHETTADSIHFCLALLAINIAAQRHLQSDLDEIFQGRPPSQWDYDQDVPKLFGSMAGAVMNEELRLIPPVIGIPKSTAKGSPQTLIIDGKKCTVPENTLITLNTTATHRNPNQWPTGPPSDPGHPTHPLSNRDNDLEEFKPSRWLLDPNSKASTTNIPNQDNNINTEASTLGVNTSADTSSSLYRPPKGAYIPFSEGYRSCLGRRFAQVEILTVLALIFSQYSVELAVDAYASDEEVEKMSEREKREVWEKAKREVERQMREDMGTVITLQLRKGSIGLRFVRRGRERFDW</sequence>
<dbReference type="SUPFAM" id="SSF48264">
    <property type="entry name" value="Cytochrome P450"/>
    <property type="match status" value="1"/>
</dbReference>
<feature type="region of interest" description="Disordered" evidence="7">
    <location>
        <begin position="506"/>
        <end position="528"/>
    </location>
</feature>
<dbReference type="GO" id="GO:0004497">
    <property type="term" value="F:monooxygenase activity"/>
    <property type="evidence" value="ECO:0007669"/>
    <property type="project" value="UniProtKB-KW"/>
</dbReference>
<evidence type="ECO:0000256" key="6">
    <source>
        <dbReference type="RuleBase" id="RU000461"/>
    </source>
</evidence>
<dbReference type="CDD" id="cd11070">
    <property type="entry name" value="CYP56-like"/>
    <property type="match status" value="1"/>
</dbReference>
<evidence type="ECO:0000256" key="1">
    <source>
        <dbReference type="ARBA" id="ARBA00001971"/>
    </source>
</evidence>
<reference evidence="9" key="1">
    <citation type="submission" date="2023-03" db="EMBL/GenBank/DDBJ databases">
        <title>Complete genome of Cladonia borealis.</title>
        <authorList>
            <person name="Park H."/>
        </authorList>
    </citation>
    <scope>NUCLEOTIDE SEQUENCE</scope>
    <source>
        <strain evidence="9">ANT050790</strain>
    </source>
</reference>
<keyword evidence="6" id="KW-0503">Monooxygenase</keyword>
<accession>A0AA39R6R5</accession>
<dbReference type="Pfam" id="PF00067">
    <property type="entry name" value="p450"/>
    <property type="match status" value="1"/>
</dbReference>
<evidence type="ECO:0000256" key="5">
    <source>
        <dbReference type="PIRSR" id="PIRSR602401-1"/>
    </source>
</evidence>
<dbReference type="PRINTS" id="PR00385">
    <property type="entry name" value="P450"/>
</dbReference>
<comment type="caution">
    <text evidence="9">The sequence shown here is derived from an EMBL/GenBank/DDBJ whole genome shotgun (WGS) entry which is preliminary data.</text>
</comment>
<evidence type="ECO:0000256" key="8">
    <source>
        <dbReference type="SAM" id="SignalP"/>
    </source>
</evidence>
<proteinExistence type="inferred from homology"/>
<feature type="signal peptide" evidence="8">
    <location>
        <begin position="1"/>
        <end position="17"/>
    </location>
</feature>
<dbReference type="InterPro" id="IPR036396">
    <property type="entry name" value="Cyt_P450_sf"/>
</dbReference>
<dbReference type="PANTHER" id="PTHR24305">
    <property type="entry name" value="CYTOCHROME P450"/>
    <property type="match status" value="1"/>
</dbReference>
<keyword evidence="8" id="KW-0732">Signal</keyword>
<name>A0AA39R6R5_9LECA</name>
<dbReference type="PROSITE" id="PS00086">
    <property type="entry name" value="CYTOCHROME_P450"/>
    <property type="match status" value="1"/>
</dbReference>
<feature type="region of interest" description="Disordered" evidence="7">
    <location>
        <begin position="226"/>
        <end position="246"/>
    </location>
</feature>
<keyword evidence="3 5" id="KW-0479">Metal-binding</keyword>
<feature type="region of interest" description="Disordered" evidence="7">
    <location>
        <begin position="464"/>
        <end position="494"/>
    </location>
</feature>
<dbReference type="GO" id="GO:0016705">
    <property type="term" value="F:oxidoreductase activity, acting on paired donors, with incorporation or reduction of molecular oxygen"/>
    <property type="evidence" value="ECO:0007669"/>
    <property type="project" value="InterPro"/>
</dbReference>
<dbReference type="InterPro" id="IPR017972">
    <property type="entry name" value="Cyt_P450_CS"/>
</dbReference>